<dbReference type="Pfam" id="PF00535">
    <property type="entry name" value="Glycos_transf_2"/>
    <property type="match status" value="1"/>
</dbReference>
<dbReference type="AlphaFoldDB" id="A0AA96RGV3"/>
<sequence length="325" mass="36774">MAVRAYRAGRRYGAKFIKERLGHETPKAVMNRYWNEWKGRRTRTLSRESSRQLARRFFRGFCKESGERYRPWLPFPGRGKVGIVLCIRNEKKTVERVLNELDRLPFHEIIAVVNGSTDGSFEKIRKHRAGVTILHYEEPLGHDVGRAIGARVSTSDILLFADGDLPIRAEKLLHFVEEIEKGADVALNDITPYLRPFSRRDAVSTVKEFVNRALGRPDLMANSLTAVPHALSRKALERIGAAALAVPPLAQVIAIQSGLRIKAPASVNIIRGNRRRASNSGHLNPVSRLIAGDHLEALHRALHKSGSRLHYKDHMRRREYAEVGR</sequence>
<accession>A0AA96RGV3</accession>
<evidence type="ECO:0000313" key="2">
    <source>
        <dbReference type="EMBL" id="WNQ12881.1"/>
    </source>
</evidence>
<dbReference type="GO" id="GO:0016757">
    <property type="term" value="F:glycosyltransferase activity"/>
    <property type="evidence" value="ECO:0007669"/>
    <property type="project" value="UniProtKB-KW"/>
</dbReference>
<dbReference type="Proteomes" id="UP001305702">
    <property type="component" value="Chromosome"/>
</dbReference>
<proteinExistence type="predicted"/>
<dbReference type="CDD" id="cd00761">
    <property type="entry name" value="Glyco_tranf_GTA_type"/>
    <property type="match status" value="1"/>
</dbReference>
<dbReference type="EC" id="2.4.-.-" evidence="2"/>
<keyword evidence="2" id="KW-0328">Glycosyltransferase</keyword>
<reference evidence="2 3" key="1">
    <citation type="submission" date="2022-02" db="EMBL/GenBank/DDBJ databases">
        <title>Paenibacillus sp. MBLB1776 Whole Genome Shotgun Sequencing.</title>
        <authorList>
            <person name="Hwang C.Y."/>
            <person name="Cho E.-S."/>
            <person name="Seo M.-J."/>
        </authorList>
    </citation>
    <scope>NUCLEOTIDE SEQUENCE [LARGE SCALE GENOMIC DNA]</scope>
    <source>
        <strain evidence="2 3">MBLB1776</strain>
    </source>
</reference>
<dbReference type="Gene3D" id="3.90.550.10">
    <property type="entry name" value="Spore Coat Polysaccharide Biosynthesis Protein SpsA, Chain A"/>
    <property type="match status" value="1"/>
</dbReference>
<name>A0AA96RGV3_9BACL</name>
<evidence type="ECO:0000259" key="1">
    <source>
        <dbReference type="Pfam" id="PF00535"/>
    </source>
</evidence>
<feature type="domain" description="Glycosyltransferase 2-like" evidence="1">
    <location>
        <begin position="83"/>
        <end position="199"/>
    </location>
</feature>
<keyword evidence="3" id="KW-1185">Reference proteome</keyword>
<dbReference type="InterPro" id="IPR029044">
    <property type="entry name" value="Nucleotide-diphossugar_trans"/>
</dbReference>
<protein>
    <submittedName>
        <fullName evidence="2">Glycosyltransferase family A protein</fullName>
        <ecNumber evidence="2">2.4.-.-</ecNumber>
    </submittedName>
</protein>
<dbReference type="PANTHER" id="PTHR48090:SF7">
    <property type="entry name" value="RFBJ PROTEIN"/>
    <property type="match status" value="1"/>
</dbReference>
<evidence type="ECO:0000313" key="3">
    <source>
        <dbReference type="Proteomes" id="UP001305702"/>
    </source>
</evidence>
<dbReference type="KEGG" id="paun:MJA45_07575"/>
<dbReference type="EMBL" id="CP130318">
    <property type="protein sequence ID" value="WNQ12881.1"/>
    <property type="molecule type" value="Genomic_DNA"/>
</dbReference>
<dbReference type="InterPro" id="IPR050256">
    <property type="entry name" value="Glycosyltransferase_2"/>
</dbReference>
<gene>
    <name evidence="2" type="ORF">MJA45_07575</name>
</gene>
<dbReference type="PANTHER" id="PTHR48090">
    <property type="entry name" value="UNDECAPRENYL-PHOSPHATE 4-DEOXY-4-FORMAMIDO-L-ARABINOSE TRANSFERASE-RELATED"/>
    <property type="match status" value="1"/>
</dbReference>
<organism evidence="2 3">
    <name type="scientific">Paenibacillus aurantius</name>
    <dbReference type="NCBI Taxonomy" id="2918900"/>
    <lineage>
        <taxon>Bacteria</taxon>
        <taxon>Bacillati</taxon>
        <taxon>Bacillota</taxon>
        <taxon>Bacilli</taxon>
        <taxon>Bacillales</taxon>
        <taxon>Paenibacillaceae</taxon>
        <taxon>Paenibacillus</taxon>
    </lineage>
</organism>
<dbReference type="SUPFAM" id="SSF53448">
    <property type="entry name" value="Nucleotide-diphospho-sugar transferases"/>
    <property type="match status" value="1"/>
</dbReference>
<dbReference type="InterPro" id="IPR001173">
    <property type="entry name" value="Glyco_trans_2-like"/>
</dbReference>
<dbReference type="RefSeq" id="WP_315606660.1">
    <property type="nucleotide sequence ID" value="NZ_CP130318.1"/>
</dbReference>
<keyword evidence="2" id="KW-0808">Transferase</keyword>